<evidence type="ECO:0000313" key="3">
    <source>
        <dbReference type="EMBL" id="MEU8137215.1"/>
    </source>
</evidence>
<organism evidence="3 4">
    <name type="scientific">Streptodolium elevatio</name>
    <dbReference type="NCBI Taxonomy" id="3157996"/>
    <lineage>
        <taxon>Bacteria</taxon>
        <taxon>Bacillati</taxon>
        <taxon>Actinomycetota</taxon>
        <taxon>Actinomycetes</taxon>
        <taxon>Kitasatosporales</taxon>
        <taxon>Streptomycetaceae</taxon>
        <taxon>Streptodolium</taxon>
    </lineage>
</organism>
<evidence type="ECO:0000256" key="2">
    <source>
        <dbReference type="SAM" id="SignalP"/>
    </source>
</evidence>
<dbReference type="Proteomes" id="UP001551482">
    <property type="component" value="Unassembled WGS sequence"/>
</dbReference>
<protein>
    <recommendedName>
        <fullName evidence="5">DUF3558 domain-containing protein</fullName>
    </recommendedName>
</protein>
<dbReference type="EMBL" id="JBEZFP010000082">
    <property type="protein sequence ID" value="MEU8137215.1"/>
    <property type="molecule type" value="Genomic_DNA"/>
</dbReference>
<gene>
    <name evidence="3" type="ORF">AB0C36_27315</name>
</gene>
<dbReference type="RefSeq" id="WP_358358786.1">
    <property type="nucleotide sequence ID" value="NZ_JBEZFP010000082.1"/>
</dbReference>
<sequence length="390" mass="39157">MLRTTAPRVRTSRAQLLRTTTAVAFAGLLVSACGSGGDDAGSGKPPFGSTEQPGAVGGVSSGVGKPSSSASGKGDTTSGKGKIDVRTVDPCSFVAHEALTSYAAAKSPPATRPGASPLPAKDPITSNPGVTYNSCTVNMLAAVGGSVDVAVDLADIAVEEKALAEPAKGATVREANGLRIVSFTHEGDGTTSCQRALVDKDMKATKVDVRGNAAAARADVCAIADAVVEAGSKLVADGGLAVRTYAPKSFVKLRPCDEVSDSALAKVPGLAINKVPNATGFNCSVGPAGNDANATVVLVRVGLRTSALAGDPAKQVQIAGRASTVEYEEAAPAYRLPGRCSVATTGAALADTKSAEIAEVVVLAPSEPNEEKVCAAAKEVAADFWGKLPK</sequence>
<evidence type="ECO:0000256" key="1">
    <source>
        <dbReference type="SAM" id="MobiDB-lite"/>
    </source>
</evidence>
<keyword evidence="4" id="KW-1185">Reference proteome</keyword>
<reference evidence="3 4" key="1">
    <citation type="submission" date="2024-06" db="EMBL/GenBank/DDBJ databases">
        <title>The Natural Products Discovery Center: Release of the First 8490 Sequenced Strains for Exploring Actinobacteria Biosynthetic Diversity.</title>
        <authorList>
            <person name="Kalkreuter E."/>
            <person name="Kautsar S.A."/>
            <person name="Yang D."/>
            <person name="Bader C.D."/>
            <person name="Teijaro C.N."/>
            <person name="Fluegel L."/>
            <person name="Davis C.M."/>
            <person name="Simpson J.R."/>
            <person name="Lauterbach L."/>
            <person name="Steele A.D."/>
            <person name="Gui C."/>
            <person name="Meng S."/>
            <person name="Li G."/>
            <person name="Viehrig K."/>
            <person name="Ye F."/>
            <person name="Su P."/>
            <person name="Kiefer A.F."/>
            <person name="Nichols A."/>
            <person name="Cepeda A.J."/>
            <person name="Yan W."/>
            <person name="Fan B."/>
            <person name="Jiang Y."/>
            <person name="Adhikari A."/>
            <person name="Zheng C.-J."/>
            <person name="Schuster L."/>
            <person name="Cowan T.M."/>
            <person name="Smanski M.J."/>
            <person name="Chevrette M.G."/>
            <person name="De Carvalho L.P.S."/>
            <person name="Shen B."/>
        </authorList>
    </citation>
    <scope>NUCLEOTIDE SEQUENCE [LARGE SCALE GENOMIC DNA]</scope>
    <source>
        <strain evidence="3 4">NPDC048946</strain>
    </source>
</reference>
<feature type="chain" id="PRO_5045964716" description="DUF3558 domain-containing protein" evidence="2">
    <location>
        <begin position="27"/>
        <end position="390"/>
    </location>
</feature>
<evidence type="ECO:0000313" key="4">
    <source>
        <dbReference type="Proteomes" id="UP001551482"/>
    </source>
</evidence>
<proteinExistence type="predicted"/>
<evidence type="ECO:0008006" key="5">
    <source>
        <dbReference type="Google" id="ProtNLM"/>
    </source>
</evidence>
<feature type="signal peptide" evidence="2">
    <location>
        <begin position="1"/>
        <end position="26"/>
    </location>
</feature>
<comment type="caution">
    <text evidence="3">The sequence shown here is derived from an EMBL/GenBank/DDBJ whole genome shotgun (WGS) entry which is preliminary data.</text>
</comment>
<keyword evidence="2" id="KW-0732">Signal</keyword>
<name>A0ABV3DN90_9ACTN</name>
<dbReference type="PROSITE" id="PS51257">
    <property type="entry name" value="PROKAR_LIPOPROTEIN"/>
    <property type="match status" value="1"/>
</dbReference>
<feature type="region of interest" description="Disordered" evidence="1">
    <location>
        <begin position="35"/>
        <end position="83"/>
    </location>
</feature>
<accession>A0ABV3DN90</accession>
<feature type="compositionally biased region" description="Low complexity" evidence="1">
    <location>
        <begin position="62"/>
        <end position="80"/>
    </location>
</feature>